<feature type="region of interest" description="Disordered" evidence="1">
    <location>
        <begin position="1"/>
        <end position="59"/>
    </location>
</feature>
<dbReference type="EMBL" id="CAJHUC010001971">
    <property type="protein sequence ID" value="CAD7702843.1"/>
    <property type="molecule type" value="Genomic_DNA"/>
</dbReference>
<dbReference type="OrthoDB" id="10597115at2759"/>
<evidence type="ECO:0000259" key="2">
    <source>
        <dbReference type="SMART" id="SM00867"/>
    </source>
</evidence>
<comment type="caution">
    <text evidence="3">The sequence shown here is derived from an EMBL/GenBank/DDBJ whole genome shotgun (WGS) entry which is preliminary data.</text>
</comment>
<keyword evidence="4" id="KW-1185">Reference proteome</keyword>
<dbReference type="PANTHER" id="PTHR34406">
    <property type="entry name" value="PROTEIN YCEI"/>
    <property type="match status" value="1"/>
</dbReference>
<dbReference type="PANTHER" id="PTHR34406:SF1">
    <property type="entry name" value="PROTEIN YCEI"/>
    <property type="match status" value="1"/>
</dbReference>
<dbReference type="SMART" id="SM00867">
    <property type="entry name" value="YceI"/>
    <property type="match status" value="1"/>
</dbReference>
<protein>
    <recommendedName>
        <fullName evidence="2">Lipid/polyisoprenoid-binding YceI-like domain-containing protein</fullName>
    </recommendedName>
</protein>
<dbReference type="AlphaFoldDB" id="A0A8S1J6B0"/>
<name>A0A8S1J6B0_9CHLO</name>
<reference evidence="3" key="1">
    <citation type="submission" date="2020-12" db="EMBL/GenBank/DDBJ databases">
        <authorList>
            <person name="Iha C."/>
        </authorList>
    </citation>
    <scope>NUCLEOTIDE SEQUENCE</scope>
</reference>
<dbReference type="Gene3D" id="2.40.128.110">
    <property type="entry name" value="Lipid/polyisoprenoid-binding, YceI-like"/>
    <property type="match status" value="1"/>
</dbReference>
<feature type="domain" description="Lipid/polyisoprenoid-binding YceI-like" evidence="2">
    <location>
        <begin position="62"/>
        <end position="229"/>
    </location>
</feature>
<dbReference type="Pfam" id="PF04264">
    <property type="entry name" value="YceI"/>
    <property type="match status" value="1"/>
</dbReference>
<dbReference type="Proteomes" id="UP000708148">
    <property type="component" value="Unassembled WGS sequence"/>
</dbReference>
<sequence length="234" mass="24911">MSKKVLALSLLSETEGKPNVTASEPVETSKPAETTAETTGGADAPESQADEKKAGELPAVEGIAINQEKSKIEWVGAKVTGDHKGTFENFNGAIKVDDAGKVTAIAFNADTTSVTSDNEKLTGHLKSPDFFDVAKYPVASFSSTEIKEGSDVKPGEGQAAFTHTVTGNMDLHGQKKSITFPARISTEGDVVSASTEFNLNRFDFGIEYKGKPDDLIKKEVLLKINFEAPKKAAE</sequence>
<dbReference type="InterPro" id="IPR036761">
    <property type="entry name" value="TTHA0802/YceI-like_sf"/>
</dbReference>
<dbReference type="InterPro" id="IPR007372">
    <property type="entry name" value="Lipid/polyisoprenoid-bd_YceI"/>
</dbReference>
<evidence type="ECO:0000313" key="4">
    <source>
        <dbReference type="Proteomes" id="UP000708148"/>
    </source>
</evidence>
<gene>
    <name evidence="3" type="ORF">OSTQU699_LOCUS8200</name>
</gene>
<feature type="compositionally biased region" description="Low complexity" evidence="1">
    <location>
        <begin position="32"/>
        <end position="44"/>
    </location>
</feature>
<evidence type="ECO:0000256" key="1">
    <source>
        <dbReference type="SAM" id="MobiDB-lite"/>
    </source>
</evidence>
<organism evidence="3 4">
    <name type="scientific">Ostreobium quekettii</name>
    <dbReference type="NCBI Taxonomy" id="121088"/>
    <lineage>
        <taxon>Eukaryota</taxon>
        <taxon>Viridiplantae</taxon>
        <taxon>Chlorophyta</taxon>
        <taxon>core chlorophytes</taxon>
        <taxon>Ulvophyceae</taxon>
        <taxon>TCBD clade</taxon>
        <taxon>Bryopsidales</taxon>
        <taxon>Ostreobineae</taxon>
        <taxon>Ostreobiaceae</taxon>
        <taxon>Ostreobium</taxon>
    </lineage>
</organism>
<evidence type="ECO:0000313" key="3">
    <source>
        <dbReference type="EMBL" id="CAD7702843.1"/>
    </source>
</evidence>
<dbReference type="SUPFAM" id="SSF101874">
    <property type="entry name" value="YceI-like"/>
    <property type="match status" value="1"/>
</dbReference>
<proteinExistence type="predicted"/>
<accession>A0A8S1J6B0</accession>